<dbReference type="InterPro" id="IPR039057">
    <property type="entry name" value="Spo22/ZIP4"/>
</dbReference>
<keyword evidence="1" id="KW-0469">Meiosis</keyword>
<proteinExistence type="predicted"/>
<organism evidence="2 3">
    <name type="scientific">Phlebiopsis gigantea (strain 11061_1 CR5-6)</name>
    <name type="common">White-rot fungus</name>
    <name type="synonym">Peniophora gigantea</name>
    <dbReference type="NCBI Taxonomy" id="745531"/>
    <lineage>
        <taxon>Eukaryota</taxon>
        <taxon>Fungi</taxon>
        <taxon>Dikarya</taxon>
        <taxon>Basidiomycota</taxon>
        <taxon>Agaricomycotina</taxon>
        <taxon>Agaricomycetes</taxon>
        <taxon>Polyporales</taxon>
        <taxon>Phanerochaetaceae</taxon>
        <taxon>Phlebiopsis</taxon>
    </lineage>
</organism>
<protein>
    <recommendedName>
        <fullName evidence="4">Protein ZIP4 homolog</fullName>
    </recommendedName>
</protein>
<dbReference type="GO" id="GO:0051321">
    <property type="term" value="P:meiotic cell cycle"/>
    <property type="evidence" value="ECO:0007669"/>
    <property type="project" value="UniProtKB-KW"/>
</dbReference>
<dbReference type="PANTHER" id="PTHR40375">
    <property type="entry name" value="SPORULATION-SPECIFIC PROTEIN 22"/>
    <property type="match status" value="1"/>
</dbReference>
<evidence type="ECO:0000313" key="2">
    <source>
        <dbReference type="EMBL" id="KIP07327.1"/>
    </source>
</evidence>
<sequence length="1001" mass="111807">MSARKKKTAVVQPLFERIQGETKTYAIRQCFKHLCRRPDHLVLIKPKLTESKRSAWPQLIPDLDKVAALGEAISKQRPKTNKDWKDEADALDREGVHLWNAASTIKGGQANASPDVVAALRFAAFRLIEAGLEQDQSFEGLVHVLQLASKAGASLSEVGRHDAAASILACAAKYEEQLRTLDDAEPSHQQTRAQAVVLYYSSRMEAAWREGNHGVADFMLQKAIGEGCAPARRAYFLTPLAAKLLEIGKSFLKTLRENPQVSDGGQRQPGEYAVKWMQKAFSIIELSLGKRIIGVQYLESYASSFTCSTARAYYLAPAHDADNLDRAEAALNELIDSIDSAADRENLEHQQLRWMRLAVLKRQKAAEPQLLDAFKSIIDHMNHNDSNVTDILQELRTLAQHHTLVTAVHQHALRTVMDSEAKSSLTCVDRLLLSLLFHCSKDENHGRAMRDVEAALACVNDAEIVLPKVPATACLTLLWQFGDRHYIAKRWAEAADWFLCGTHTIFSSMARPSHAKCLRKAALCHIQQREYSKASAILRRCPGGDAATCYVSLLAAVHQGARRFLCLAVRSVRAMVEAPEFDRKMLLLATQLANESDMKSLLLSVLEALLDTVQQQGGQNLHMEALVLIRCIIRLTVRLMAEPGARSYDFVPTLTGHFMTGKTLIESLSNAERGAITKDISWLWRTAYNCAVRGCADWEDGEEAVSNLFDIARELLELYCTSSLTDVDTNLHLYVANASFAAVAGRVFALRRQRAAADDRDTRLDPIVKDIRACKDRIRRILDAKYLTTDEDVARARTFVHILRVFEAELCCLMKDWTSLLDAIQDAVRSDALATNTFEALADMLWIEKDCPVEVLFAALEAILHASLDRSSLSVQKFSRWLRAICTILLSRNSVSDRAKALGYVEQAVAVLDQYADDQDSENVYPMDERQWLLGTSYNTGIECLHVSLVDEARRWFESSTIICRYVPDGPARAEKISGTYTELLSKFQPDADKSTDLEPS</sequence>
<keyword evidence="3" id="KW-1185">Reference proteome</keyword>
<evidence type="ECO:0008006" key="4">
    <source>
        <dbReference type="Google" id="ProtNLM"/>
    </source>
</evidence>
<dbReference type="STRING" id="745531.A0A0C3S8E5"/>
<dbReference type="HOGENOM" id="CLU_006898_0_0_1"/>
<dbReference type="PANTHER" id="PTHR40375:SF2">
    <property type="entry name" value="SPORULATION-SPECIFIC PROTEIN 22"/>
    <property type="match status" value="1"/>
</dbReference>
<reference evidence="2 3" key="1">
    <citation type="journal article" date="2014" name="PLoS Genet.">
        <title>Analysis of the Phlebiopsis gigantea genome, transcriptome and secretome provides insight into its pioneer colonization strategies of wood.</title>
        <authorList>
            <person name="Hori C."/>
            <person name="Ishida T."/>
            <person name="Igarashi K."/>
            <person name="Samejima M."/>
            <person name="Suzuki H."/>
            <person name="Master E."/>
            <person name="Ferreira P."/>
            <person name="Ruiz-Duenas F.J."/>
            <person name="Held B."/>
            <person name="Canessa P."/>
            <person name="Larrondo L.F."/>
            <person name="Schmoll M."/>
            <person name="Druzhinina I.S."/>
            <person name="Kubicek C.P."/>
            <person name="Gaskell J.A."/>
            <person name="Kersten P."/>
            <person name="St John F."/>
            <person name="Glasner J."/>
            <person name="Sabat G."/>
            <person name="Splinter BonDurant S."/>
            <person name="Syed K."/>
            <person name="Yadav J."/>
            <person name="Mgbeahuruike A.C."/>
            <person name="Kovalchuk A."/>
            <person name="Asiegbu F.O."/>
            <person name="Lackner G."/>
            <person name="Hoffmeister D."/>
            <person name="Rencoret J."/>
            <person name="Gutierrez A."/>
            <person name="Sun H."/>
            <person name="Lindquist E."/>
            <person name="Barry K."/>
            <person name="Riley R."/>
            <person name="Grigoriev I.V."/>
            <person name="Henrissat B."/>
            <person name="Kues U."/>
            <person name="Berka R.M."/>
            <person name="Martinez A.T."/>
            <person name="Covert S.F."/>
            <person name="Blanchette R.A."/>
            <person name="Cullen D."/>
        </authorList>
    </citation>
    <scope>NUCLEOTIDE SEQUENCE [LARGE SCALE GENOMIC DNA]</scope>
    <source>
        <strain evidence="2 3">11061_1 CR5-6</strain>
    </source>
</reference>
<dbReference type="EMBL" id="KN840499">
    <property type="protein sequence ID" value="KIP07327.1"/>
    <property type="molecule type" value="Genomic_DNA"/>
</dbReference>
<dbReference type="Pfam" id="PF08631">
    <property type="entry name" value="SPO22"/>
    <property type="match status" value="1"/>
</dbReference>
<dbReference type="OrthoDB" id="65716at2759"/>
<evidence type="ECO:0000313" key="3">
    <source>
        <dbReference type="Proteomes" id="UP000053257"/>
    </source>
</evidence>
<gene>
    <name evidence="2" type="ORF">PHLGIDRAFT_105792</name>
</gene>
<accession>A0A0C3S8E5</accession>
<dbReference type="GO" id="GO:0090173">
    <property type="term" value="P:regulation of synaptonemal complex assembly"/>
    <property type="evidence" value="ECO:0007669"/>
    <property type="project" value="InterPro"/>
</dbReference>
<dbReference type="InterPro" id="IPR013940">
    <property type="entry name" value="Spo22/ZIP4/TEX11"/>
</dbReference>
<dbReference type="AlphaFoldDB" id="A0A0C3S8E5"/>
<evidence type="ECO:0000256" key="1">
    <source>
        <dbReference type="ARBA" id="ARBA00023254"/>
    </source>
</evidence>
<name>A0A0C3S8E5_PHLG1</name>
<dbReference type="Proteomes" id="UP000053257">
    <property type="component" value="Unassembled WGS sequence"/>
</dbReference>